<dbReference type="EMBL" id="CP016282">
    <property type="protein sequence ID" value="ANP72011.1"/>
    <property type="molecule type" value="Genomic_DNA"/>
</dbReference>
<evidence type="ECO:0000259" key="2">
    <source>
        <dbReference type="Pfam" id="PF13407"/>
    </source>
</evidence>
<dbReference type="STRING" id="670052.PA27867_1044"/>
<dbReference type="KEGG" id="cart:PA27867_1044"/>
<keyword evidence="4" id="KW-1185">Reference proteome</keyword>
<keyword evidence="1" id="KW-0732">Signal</keyword>
<name>A0A1B1BHC5_9MICO</name>
<feature type="domain" description="Periplasmic binding protein" evidence="2">
    <location>
        <begin position="87"/>
        <end position="340"/>
    </location>
</feature>
<evidence type="ECO:0000313" key="4">
    <source>
        <dbReference type="Proteomes" id="UP000092582"/>
    </source>
</evidence>
<evidence type="ECO:0000256" key="1">
    <source>
        <dbReference type="SAM" id="SignalP"/>
    </source>
</evidence>
<dbReference type="Gene3D" id="3.40.50.2300">
    <property type="match status" value="2"/>
</dbReference>
<dbReference type="InterPro" id="IPR028082">
    <property type="entry name" value="Peripla_BP_I"/>
</dbReference>
<dbReference type="PROSITE" id="PS51257">
    <property type="entry name" value="PROKAR_LIPOPROTEIN"/>
    <property type="match status" value="1"/>
</dbReference>
<dbReference type="Proteomes" id="UP000092582">
    <property type="component" value="Chromosome 1"/>
</dbReference>
<proteinExistence type="predicted"/>
<dbReference type="SUPFAM" id="SSF53822">
    <property type="entry name" value="Periplasmic binding protein-like I"/>
    <property type="match status" value="1"/>
</dbReference>
<feature type="signal peptide" evidence="1">
    <location>
        <begin position="1"/>
        <end position="26"/>
    </location>
</feature>
<dbReference type="InterPro" id="IPR025997">
    <property type="entry name" value="SBP_2_dom"/>
</dbReference>
<dbReference type="AlphaFoldDB" id="A0A1B1BHC5"/>
<accession>A0A1B1BHC5</accession>
<sequence precursor="true">MKITQTAAGIALALGASLALVGCTSATDAAKTADVTTTADLTSAQQECVTAVQADVDAATAETALVAPTEPLDLAALSGGTVWFITVSMNQFSTDMATGVQAAADAAGVKLVTYDGQGLANRFNEGISQAVAQDAAGIILVGIDPTVVTGSLAEAAAAGIPVQNTLNGDPTDEVPEGMYTNLTSDFTGDGETAAKWALIDSGCQADMVSLYSSSVGVWQKMADGAASVFDEYCPEDCSFKALNVDIANVSTDIGSQLQTALQQDQGVNYVYPVWDSAVPFVSPVMSAANSTAKVLSRDGLEANLAMIADNSGQAMTIAMPTTSWIGWIAFDSVARAATGAEVPDYVIPTRIIDSTTIGDGSAAALFPEYVDYETAFTDAWTG</sequence>
<dbReference type="Pfam" id="PF13407">
    <property type="entry name" value="Peripla_BP_4"/>
    <property type="match status" value="1"/>
</dbReference>
<dbReference type="RefSeq" id="WP_084020722.1">
    <property type="nucleotide sequence ID" value="NZ_CP016282.1"/>
</dbReference>
<organism evidence="3 4">
    <name type="scientific">Cryobacterium arcticum</name>
    <dbReference type="NCBI Taxonomy" id="670052"/>
    <lineage>
        <taxon>Bacteria</taxon>
        <taxon>Bacillati</taxon>
        <taxon>Actinomycetota</taxon>
        <taxon>Actinomycetes</taxon>
        <taxon>Micrococcales</taxon>
        <taxon>Microbacteriaceae</taxon>
        <taxon>Cryobacterium</taxon>
    </lineage>
</organism>
<reference evidence="3 4" key="1">
    <citation type="submission" date="2016-06" db="EMBL/GenBank/DDBJ databases">
        <title>Genome sequencing of Cryobacterium arcticum PAMC 27867.</title>
        <authorList>
            <person name="Lee J."/>
            <person name="Kim O.-S."/>
        </authorList>
    </citation>
    <scope>NUCLEOTIDE SEQUENCE [LARGE SCALE GENOMIC DNA]</scope>
    <source>
        <strain evidence="3 4">PAMC 27867</strain>
    </source>
</reference>
<feature type="chain" id="PRO_5039046184" evidence="1">
    <location>
        <begin position="27"/>
        <end position="382"/>
    </location>
</feature>
<gene>
    <name evidence="3" type="ORF">PA27867_1044</name>
</gene>
<evidence type="ECO:0000313" key="3">
    <source>
        <dbReference type="EMBL" id="ANP72011.1"/>
    </source>
</evidence>
<dbReference type="OrthoDB" id="3614783at2"/>
<protein>
    <submittedName>
        <fullName evidence="3">Sugar ABC transporter substrate-binding protein</fullName>
    </submittedName>
</protein>